<dbReference type="AlphaFoldDB" id="A0A0L7QYU0"/>
<dbReference type="Proteomes" id="UP000053825">
    <property type="component" value="Unassembled WGS sequence"/>
</dbReference>
<keyword evidence="4" id="KW-0722">Serine protease inhibitor</keyword>
<dbReference type="OrthoDB" id="7695409at2759"/>
<keyword evidence="8" id="KW-1185">Reference proteome</keyword>
<dbReference type="InterPro" id="IPR002919">
    <property type="entry name" value="TIL_dom"/>
</dbReference>
<reference evidence="7 8" key="1">
    <citation type="submission" date="2015-07" db="EMBL/GenBank/DDBJ databases">
        <title>The genome of Habropoda laboriosa.</title>
        <authorList>
            <person name="Pan H."/>
            <person name="Kapheim K."/>
        </authorList>
    </citation>
    <scope>NUCLEOTIDE SEQUENCE [LARGE SCALE GENOMIC DNA]</scope>
    <source>
        <strain evidence="7">0110345459</strain>
    </source>
</reference>
<evidence type="ECO:0000256" key="2">
    <source>
        <dbReference type="ARBA" id="ARBA00007611"/>
    </source>
</evidence>
<dbReference type="GO" id="GO:0004867">
    <property type="term" value="F:serine-type endopeptidase inhibitor activity"/>
    <property type="evidence" value="ECO:0007669"/>
    <property type="project" value="UniProtKB-KW"/>
</dbReference>
<comment type="subcellular location">
    <subcellularLocation>
        <location evidence="1">Secreted</location>
    </subcellularLocation>
</comment>
<evidence type="ECO:0000256" key="1">
    <source>
        <dbReference type="ARBA" id="ARBA00004613"/>
    </source>
</evidence>
<keyword evidence="5" id="KW-0732">Signal</keyword>
<feature type="domain" description="TIL" evidence="6">
    <location>
        <begin position="25"/>
        <end position="77"/>
    </location>
</feature>
<dbReference type="CDD" id="cd19941">
    <property type="entry name" value="TIL"/>
    <property type="match status" value="1"/>
</dbReference>
<dbReference type="GO" id="GO:0005576">
    <property type="term" value="C:extracellular region"/>
    <property type="evidence" value="ECO:0007669"/>
    <property type="project" value="UniProtKB-SubCell"/>
</dbReference>
<accession>A0A0L7QYU0</accession>
<organism evidence="7 8">
    <name type="scientific">Habropoda laboriosa</name>
    <dbReference type="NCBI Taxonomy" id="597456"/>
    <lineage>
        <taxon>Eukaryota</taxon>
        <taxon>Metazoa</taxon>
        <taxon>Ecdysozoa</taxon>
        <taxon>Arthropoda</taxon>
        <taxon>Hexapoda</taxon>
        <taxon>Insecta</taxon>
        <taxon>Pterygota</taxon>
        <taxon>Neoptera</taxon>
        <taxon>Endopterygota</taxon>
        <taxon>Hymenoptera</taxon>
        <taxon>Apocrita</taxon>
        <taxon>Aculeata</taxon>
        <taxon>Apoidea</taxon>
        <taxon>Anthophila</taxon>
        <taxon>Apidae</taxon>
        <taxon>Habropoda</taxon>
    </lineage>
</organism>
<feature type="chain" id="PRO_5005574890" evidence="5">
    <location>
        <begin position="24"/>
        <end position="79"/>
    </location>
</feature>
<sequence>MARVAVVLLILAVACICISHVNASCPPNQKYDSCGPSCVGHCGKPINNCIQKCVAGCHCVEGYVKNAQGHCVLPKDCKH</sequence>
<dbReference type="InterPro" id="IPR036084">
    <property type="entry name" value="Ser_inhib-like_sf"/>
</dbReference>
<dbReference type="EMBL" id="KQ414688">
    <property type="protein sequence ID" value="KOC63717.1"/>
    <property type="molecule type" value="Genomic_DNA"/>
</dbReference>
<dbReference type="SUPFAM" id="SSF57567">
    <property type="entry name" value="Serine protease inhibitors"/>
    <property type="match status" value="1"/>
</dbReference>
<evidence type="ECO:0000259" key="6">
    <source>
        <dbReference type="Pfam" id="PF01826"/>
    </source>
</evidence>
<dbReference type="Gene3D" id="2.10.25.10">
    <property type="entry name" value="Laminin"/>
    <property type="match status" value="1"/>
</dbReference>
<evidence type="ECO:0000313" key="8">
    <source>
        <dbReference type="Proteomes" id="UP000053825"/>
    </source>
</evidence>
<proteinExistence type="inferred from homology"/>
<evidence type="ECO:0000313" key="7">
    <source>
        <dbReference type="EMBL" id="KOC63717.1"/>
    </source>
</evidence>
<keyword evidence="3" id="KW-0964">Secreted</keyword>
<evidence type="ECO:0000256" key="5">
    <source>
        <dbReference type="SAM" id="SignalP"/>
    </source>
</evidence>
<protein>
    <submittedName>
        <fullName evidence="7">Chymotrypsin inhibitor</fullName>
    </submittedName>
</protein>
<dbReference type="Pfam" id="PF01826">
    <property type="entry name" value="TIL"/>
    <property type="match status" value="1"/>
</dbReference>
<dbReference type="PROSITE" id="PS51257">
    <property type="entry name" value="PROKAR_LIPOPROTEIN"/>
    <property type="match status" value="1"/>
</dbReference>
<gene>
    <name evidence="7" type="ORF">WH47_00785</name>
</gene>
<keyword evidence="4" id="KW-0646">Protease inhibitor</keyword>
<name>A0A0L7QYU0_9HYME</name>
<evidence type="ECO:0000256" key="4">
    <source>
        <dbReference type="ARBA" id="ARBA00022900"/>
    </source>
</evidence>
<evidence type="ECO:0000256" key="3">
    <source>
        <dbReference type="ARBA" id="ARBA00022525"/>
    </source>
</evidence>
<comment type="similarity">
    <text evidence="2">Belongs to the serine protease inhibitor-like (TIL domain-containing) family.</text>
</comment>
<feature type="signal peptide" evidence="5">
    <location>
        <begin position="1"/>
        <end position="23"/>
    </location>
</feature>